<name>A0A9P3LMD7_9APHY</name>
<gene>
    <name evidence="1" type="ORF">PsYK624_155020</name>
</gene>
<proteinExistence type="predicted"/>
<dbReference type="AlphaFoldDB" id="A0A9P3LMD7"/>
<reference evidence="1 2" key="1">
    <citation type="submission" date="2021-08" db="EMBL/GenBank/DDBJ databases">
        <title>Draft Genome Sequence of Phanerochaete sordida strain YK-624.</title>
        <authorList>
            <person name="Mori T."/>
            <person name="Dohra H."/>
            <person name="Suzuki T."/>
            <person name="Kawagishi H."/>
            <person name="Hirai H."/>
        </authorList>
    </citation>
    <scope>NUCLEOTIDE SEQUENCE [LARGE SCALE GENOMIC DNA]</scope>
    <source>
        <strain evidence="1 2">YK-624</strain>
    </source>
</reference>
<sequence>MDNAPHRRGPRAKVGAVAPGVRRRDILAGAFGSALIGGPSRNAPACKSRLTVFNRRTWRNLAEGLGVISYNGARAITHLNGWSNAKRLQPD</sequence>
<keyword evidence="2" id="KW-1185">Reference proteome</keyword>
<dbReference type="EMBL" id="BPQB01000105">
    <property type="protein sequence ID" value="GJE99252.1"/>
    <property type="molecule type" value="Genomic_DNA"/>
</dbReference>
<organism evidence="1 2">
    <name type="scientific">Phanerochaete sordida</name>
    <dbReference type="NCBI Taxonomy" id="48140"/>
    <lineage>
        <taxon>Eukaryota</taxon>
        <taxon>Fungi</taxon>
        <taxon>Dikarya</taxon>
        <taxon>Basidiomycota</taxon>
        <taxon>Agaricomycotina</taxon>
        <taxon>Agaricomycetes</taxon>
        <taxon>Polyporales</taxon>
        <taxon>Phanerochaetaceae</taxon>
        <taxon>Phanerochaete</taxon>
    </lineage>
</organism>
<evidence type="ECO:0000313" key="1">
    <source>
        <dbReference type="EMBL" id="GJE99252.1"/>
    </source>
</evidence>
<protein>
    <submittedName>
        <fullName evidence="1">Uncharacterized protein</fullName>
    </submittedName>
</protein>
<comment type="caution">
    <text evidence="1">The sequence shown here is derived from an EMBL/GenBank/DDBJ whole genome shotgun (WGS) entry which is preliminary data.</text>
</comment>
<dbReference type="Proteomes" id="UP000703269">
    <property type="component" value="Unassembled WGS sequence"/>
</dbReference>
<evidence type="ECO:0000313" key="2">
    <source>
        <dbReference type="Proteomes" id="UP000703269"/>
    </source>
</evidence>
<accession>A0A9P3LMD7</accession>